<reference evidence="7" key="1">
    <citation type="submission" date="2016-11" db="EMBL/GenBank/DDBJ databases">
        <authorList>
            <person name="Varghese N."/>
            <person name="Submissions S."/>
        </authorList>
    </citation>
    <scope>NUCLEOTIDE SEQUENCE [LARGE SCALE GENOMIC DNA]</scope>
    <source>
        <strain evidence="7">DSM 12395</strain>
    </source>
</reference>
<feature type="domain" description="Ferritin-like diiron" evidence="5">
    <location>
        <begin position="1"/>
        <end position="127"/>
    </location>
</feature>
<organism evidence="6 7">
    <name type="scientific">Desulforamulus putei DSM 12395</name>
    <dbReference type="NCBI Taxonomy" id="1121429"/>
    <lineage>
        <taxon>Bacteria</taxon>
        <taxon>Bacillati</taxon>
        <taxon>Bacillota</taxon>
        <taxon>Clostridia</taxon>
        <taxon>Eubacteriales</taxon>
        <taxon>Peptococcaceae</taxon>
        <taxon>Desulforamulus</taxon>
    </lineage>
</organism>
<dbReference type="CDD" id="cd00729">
    <property type="entry name" value="rubredoxin_SM"/>
    <property type="match status" value="1"/>
</dbReference>
<dbReference type="InterPro" id="IPR052753">
    <property type="entry name" value="Rbr2/Nigerythrin"/>
</dbReference>
<gene>
    <name evidence="6" type="ORF">SAMN02745133_01270</name>
</gene>
<evidence type="ECO:0000256" key="2">
    <source>
        <dbReference type="ARBA" id="ARBA00022448"/>
    </source>
</evidence>
<accession>A0A1M4WVU1</accession>
<dbReference type="InterPro" id="IPR009078">
    <property type="entry name" value="Ferritin-like_SF"/>
</dbReference>
<dbReference type="STRING" id="1121429.SAMN02745133_01270"/>
<proteinExistence type="predicted"/>
<dbReference type="InterPro" id="IPR009040">
    <property type="entry name" value="Ferritin-like_diiron"/>
</dbReference>
<evidence type="ECO:0000256" key="3">
    <source>
        <dbReference type="ARBA" id="ARBA00022982"/>
    </source>
</evidence>
<keyword evidence="2" id="KW-0813">Transport</keyword>
<feature type="domain" description="Rubredoxin-like" evidence="4">
    <location>
        <begin position="129"/>
        <end position="162"/>
    </location>
</feature>
<dbReference type="InterPro" id="IPR024934">
    <property type="entry name" value="Rubredoxin-like_dom"/>
</dbReference>
<dbReference type="PROSITE" id="PS50905">
    <property type="entry name" value="FERRITIN_LIKE"/>
    <property type="match status" value="1"/>
</dbReference>
<dbReference type="GO" id="GO:0016491">
    <property type="term" value="F:oxidoreductase activity"/>
    <property type="evidence" value="ECO:0007669"/>
    <property type="project" value="InterPro"/>
</dbReference>
<evidence type="ECO:0000256" key="1">
    <source>
        <dbReference type="ARBA" id="ARBA00001965"/>
    </source>
</evidence>
<dbReference type="SUPFAM" id="SSF47240">
    <property type="entry name" value="Ferritin-like"/>
    <property type="match status" value="1"/>
</dbReference>
<keyword evidence="3" id="KW-0249">Electron transport</keyword>
<dbReference type="PROSITE" id="PS50903">
    <property type="entry name" value="RUBREDOXIN_LIKE"/>
    <property type="match status" value="1"/>
</dbReference>
<dbReference type="PANTHER" id="PTHR33746:SF4">
    <property type="entry name" value="RUBRERYTHRIN"/>
    <property type="match status" value="1"/>
</dbReference>
<protein>
    <submittedName>
        <fullName evidence="6">Rubrerythrin</fullName>
    </submittedName>
</protein>
<evidence type="ECO:0000313" key="6">
    <source>
        <dbReference type="EMBL" id="SHE85346.1"/>
    </source>
</evidence>
<dbReference type="Proteomes" id="UP000184148">
    <property type="component" value="Unassembled WGS sequence"/>
</dbReference>
<dbReference type="EMBL" id="FQUY01000007">
    <property type="protein sequence ID" value="SHE85346.1"/>
    <property type="molecule type" value="Genomic_DNA"/>
</dbReference>
<dbReference type="SUPFAM" id="SSF57802">
    <property type="entry name" value="Rubredoxin-like"/>
    <property type="match status" value="1"/>
</dbReference>
<comment type="cofactor">
    <cofactor evidence="1">
        <name>Fe(3+)</name>
        <dbReference type="ChEBI" id="CHEBI:29034"/>
    </cofactor>
</comment>
<sequence>MTTENNLKAAFAGESQANRKYLAFAAKADQEGYPAVAKLFRAAAEAEAIHALSELKALGAIKSTAENLQAAIDGETYEFTHMYPGFIQSAETECNEQAKRAFHFANEAEKVHAELYKKALEALEKKEDIDYYLCPVCGYIHERTAPDKCPICGAKGSAFKNVG</sequence>
<dbReference type="Gene3D" id="2.20.28.10">
    <property type="match status" value="1"/>
</dbReference>
<keyword evidence="7" id="KW-1185">Reference proteome</keyword>
<dbReference type="CDD" id="cd01041">
    <property type="entry name" value="Rubrerythrin"/>
    <property type="match status" value="1"/>
</dbReference>
<dbReference type="InterPro" id="IPR003251">
    <property type="entry name" value="Rr_diiron-bd_dom"/>
</dbReference>
<evidence type="ECO:0000313" key="7">
    <source>
        <dbReference type="Proteomes" id="UP000184148"/>
    </source>
</evidence>
<evidence type="ECO:0000259" key="4">
    <source>
        <dbReference type="PROSITE" id="PS50903"/>
    </source>
</evidence>
<name>A0A1M4WVU1_9FIRM</name>
<evidence type="ECO:0000259" key="5">
    <source>
        <dbReference type="PROSITE" id="PS50905"/>
    </source>
</evidence>
<dbReference type="InterPro" id="IPR048574">
    <property type="entry name" value="RUBY_RBDX"/>
</dbReference>
<dbReference type="Pfam" id="PF21349">
    <property type="entry name" value="RUBY_RBDX"/>
    <property type="match status" value="1"/>
</dbReference>
<dbReference type="Pfam" id="PF02915">
    <property type="entry name" value="Rubrerythrin"/>
    <property type="match status" value="1"/>
</dbReference>
<dbReference type="GO" id="GO:0005506">
    <property type="term" value="F:iron ion binding"/>
    <property type="evidence" value="ECO:0007669"/>
    <property type="project" value="InterPro"/>
</dbReference>
<dbReference type="InterPro" id="IPR012347">
    <property type="entry name" value="Ferritin-like"/>
</dbReference>
<dbReference type="RefSeq" id="WP_073237451.1">
    <property type="nucleotide sequence ID" value="NZ_FQUY01000007.1"/>
</dbReference>
<dbReference type="Gene3D" id="1.20.1260.10">
    <property type="match status" value="1"/>
</dbReference>
<dbReference type="OrthoDB" id="9799749at2"/>
<dbReference type="PANTHER" id="PTHR33746">
    <property type="entry name" value="RUBRERYTHRIN"/>
    <property type="match status" value="1"/>
</dbReference>
<dbReference type="AlphaFoldDB" id="A0A1M4WVU1"/>